<dbReference type="AlphaFoldDB" id="A0A7I8V9Q3"/>
<evidence type="ECO:0000256" key="2">
    <source>
        <dbReference type="ARBA" id="ARBA00005701"/>
    </source>
</evidence>
<evidence type="ECO:0000256" key="7">
    <source>
        <dbReference type="SAM" id="MobiDB-lite"/>
    </source>
</evidence>
<keyword evidence="5 8" id="KW-1133">Transmembrane helix</keyword>
<keyword evidence="4 8" id="KW-0812">Transmembrane</keyword>
<evidence type="ECO:0000256" key="4">
    <source>
        <dbReference type="ARBA" id="ARBA00022692"/>
    </source>
</evidence>
<evidence type="ECO:0000313" key="10">
    <source>
        <dbReference type="EMBL" id="CAD5112990.1"/>
    </source>
</evidence>
<evidence type="ECO:0000256" key="5">
    <source>
        <dbReference type="ARBA" id="ARBA00022989"/>
    </source>
</evidence>
<feature type="transmembrane region" description="Helical" evidence="8">
    <location>
        <begin position="540"/>
        <end position="557"/>
    </location>
</feature>
<name>A0A7I8V9Q3_9ANNE</name>
<feature type="domain" description="G-protein coupled receptors family 2 profile 2" evidence="9">
    <location>
        <begin position="341"/>
        <end position="558"/>
    </location>
</feature>
<evidence type="ECO:0000256" key="6">
    <source>
        <dbReference type="ARBA" id="ARBA00023136"/>
    </source>
</evidence>
<dbReference type="InterPro" id="IPR017981">
    <property type="entry name" value="GPCR_2-like_7TM"/>
</dbReference>
<keyword evidence="11" id="KW-1185">Reference proteome</keyword>
<feature type="transmembrane region" description="Helical" evidence="8">
    <location>
        <begin position="417"/>
        <end position="442"/>
    </location>
</feature>
<dbReference type="GO" id="GO:0004888">
    <property type="term" value="F:transmembrane signaling receptor activity"/>
    <property type="evidence" value="ECO:0007669"/>
    <property type="project" value="InterPro"/>
</dbReference>
<dbReference type="GO" id="GO:0016020">
    <property type="term" value="C:membrane"/>
    <property type="evidence" value="ECO:0007669"/>
    <property type="project" value="UniProtKB-SubCell"/>
</dbReference>
<organism evidence="10 11">
    <name type="scientific">Dimorphilus gyrociliatus</name>
    <dbReference type="NCBI Taxonomy" id="2664684"/>
    <lineage>
        <taxon>Eukaryota</taxon>
        <taxon>Metazoa</taxon>
        <taxon>Spiralia</taxon>
        <taxon>Lophotrochozoa</taxon>
        <taxon>Annelida</taxon>
        <taxon>Polychaeta</taxon>
        <taxon>Polychaeta incertae sedis</taxon>
        <taxon>Dinophilidae</taxon>
        <taxon>Dimorphilus</taxon>
    </lineage>
</organism>
<feature type="transmembrane region" description="Helical" evidence="8">
    <location>
        <begin position="339"/>
        <end position="360"/>
    </location>
</feature>
<dbReference type="PROSITE" id="PS50261">
    <property type="entry name" value="G_PROTEIN_RECEP_F2_4"/>
    <property type="match status" value="1"/>
</dbReference>
<keyword evidence="6 8" id="KW-0472">Membrane</keyword>
<gene>
    <name evidence="10" type="ORF">DGYR_LOCUS2043</name>
</gene>
<protein>
    <recommendedName>
        <fullName evidence="3">Succinate dehydrogenase assembly factor 4, mitochondrial</fullName>
    </recommendedName>
</protein>
<feature type="region of interest" description="Disordered" evidence="7">
    <location>
        <begin position="27"/>
        <end position="99"/>
    </location>
</feature>
<sequence length="558" mass="63366">MNKLIQAFRSAPIRINLSKVSTPLTYYSTKESSGKGGLKKPTTPVGRFDDPVETKEGKLEPQTPQPTEDDPYAPFPGGKNPVTGEIGGPRGPEPTRYGDWERKDTRLSWLEYLKNLKTALLPVELDQTISFSKECEGSPLNAINDFIFNFPSSVNVTGIRNQLELISSEGSAELSKTSSQNALRISLKINHRQSTPSVVKLTLKWRNEIRLRNQRGDKHSFDALIEQLYPNIEVIGNSFSIKPSTRFTASVVLPRHMSNIRATAVPISNGNEWKKYPVASRKKNATIFIVNYEMSDATKLADIQLKEFYIKMSVIFDMSGVLNYRKVTGYCKDLIDTPYYNFIWIIILFIGIYVFLNFFFSLDAVFITKEMYFFHWVMWGFKAIILIVNLLLLIANYNNAKIGACHALFGGITYPFLAYSFWAHVTPVFFLVVFGSTLFSIVGNQKLDLVEQAVFNLEAGKARTPKAQQATNYIKILISRIFCTCLFIGLAILNFKVFIVDADIVNFARACSVTFLSMFLSYFLRPLYIFDYKVFTHARSILGIFGGFFVGCIYRFMY</sequence>
<dbReference type="PANTHER" id="PTHR28524:SF3">
    <property type="entry name" value="SUCCINATE DEHYDROGENASE ASSEMBLY FACTOR 4, MITOCHONDRIAL"/>
    <property type="match status" value="1"/>
</dbReference>
<comment type="subcellular location">
    <subcellularLocation>
        <location evidence="1">Membrane</location>
        <topology evidence="1">Multi-pass membrane protein</topology>
    </subcellularLocation>
</comment>
<dbReference type="Proteomes" id="UP000549394">
    <property type="component" value="Unassembled WGS sequence"/>
</dbReference>
<evidence type="ECO:0000259" key="9">
    <source>
        <dbReference type="PROSITE" id="PS50261"/>
    </source>
</evidence>
<proteinExistence type="inferred from homology"/>
<dbReference type="PANTHER" id="PTHR28524">
    <property type="entry name" value="SUCCINATE DEHYDROGENASE ASSEMBLY FACTOR 4, MITOCHONDRIAL"/>
    <property type="match status" value="1"/>
</dbReference>
<evidence type="ECO:0000256" key="1">
    <source>
        <dbReference type="ARBA" id="ARBA00004141"/>
    </source>
</evidence>
<dbReference type="Pfam" id="PF07896">
    <property type="entry name" value="DUF1674"/>
    <property type="match status" value="1"/>
</dbReference>
<dbReference type="InterPro" id="IPR012875">
    <property type="entry name" value="SDHF4"/>
</dbReference>
<comment type="caution">
    <text evidence="10">The sequence shown here is derived from an EMBL/GenBank/DDBJ whole genome shotgun (WGS) entry which is preliminary data.</text>
</comment>
<evidence type="ECO:0000256" key="8">
    <source>
        <dbReference type="SAM" id="Phobius"/>
    </source>
</evidence>
<dbReference type="OrthoDB" id="201362at2759"/>
<comment type="similarity">
    <text evidence="2">Belongs to the SDHAF4 family.</text>
</comment>
<feature type="compositionally biased region" description="Basic and acidic residues" evidence="7">
    <location>
        <begin position="47"/>
        <end position="59"/>
    </location>
</feature>
<evidence type="ECO:0000313" key="11">
    <source>
        <dbReference type="Proteomes" id="UP000549394"/>
    </source>
</evidence>
<dbReference type="GO" id="GO:0034553">
    <property type="term" value="P:mitochondrial respiratory chain complex II assembly"/>
    <property type="evidence" value="ECO:0007669"/>
    <property type="project" value="TreeGrafter"/>
</dbReference>
<accession>A0A7I8V9Q3</accession>
<dbReference type="GO" id="GO:0007166">
    <property type="term" value="P:cell surface receptor signaling pathway"/>
    <property type="evidence" value="ECO:0007669"/>
    <property type="project" value="InterPro"/>
</dbReference>
<dbReference type="EMBL" id="CAJFCJ010000003">
    <property type="protein sequence ID" value="CAD5112990.1"/>
    <property type="molecule type" value="Genomic_DNA"/>
</dbReference>
<evidence type="ECO:0000256" key="3">
    <source>
        <dbReference type="ARBA" id="ARBA00022170"/>
    </source>
</evidence>
<reference evidence="10 11" key="1">
    <citation type="submission" date="2020-08" db="EMBL/GenBank/DDBJ databases">
        <authorList>
            <person name="Hejnol A."/>
        </authorList>
    </citation>
    <scope>NUCLEOTIDE SEQUENCE [LARGE SCALE GENOMIC DNA]</scope>
</reference>
<feature type="transmembrane region" description="Helical" evidence="8">
    <location>
        <begin position="372"/>
        <end position="397"/>
    </location>
</feature>
<dbReference type="GO" id="GO:0005739">
    <property type="term" value="C:mitochondrion"/>
    <property type="evidence" value="ECO:0007669"/>
    <property type="project" value="TreeGrafter"/>
</dbReference>
<feature type="transmembrane region" description="Helical" evidence="8">
    <location>
        <begin position="473"/>
        <end position="495"/>
    </location>
</feature>
<feature type="transmembrane region" description="Helical" evidence="8">
    <location>
        <begin position="507"/>
        <end position="528"/>
    </location>
</feature>